<evidence type="ECO:0000256" key="3">
    <source>
        <dbReference type="PROSITE-ProRule" id="PRU00117"/>
    </source>
</evidence>
<dbReference type="AlphaFoldDB" id="A0A136KF80"/>
<organism evidence="4 5">
    <name type="scientific">candidate division WS6 bacterium OLB21</name>
    <dbReference type="NCBI Taxonomy" id="1617427"/>
    <lineage>
        <taxon>Bacteria</taxon>
        <taxon>Candidatus Dojkabacteria</taxon>
    </lineage>
</organism>
<reference evidence="4 5" key="1">
    <citation type="submission" date="2015-02" db="EMBL/GenBank/DDBJ databases">
        <title>Improved understanding of the partial-nitritation anammox process through 23 genomes representing the majority of the microbial community.</title>
        <authorList>
            <person name="Speth D.R."/>
            <person name="In T Zandt M."/>
            <person name="Guerrero Cruz S."/>
            <person name="Jetten M.S."/>
            <person name="Dutilh B.E."/>
        </authorList>
    </citation>
    <scope>NUCLEOTIDE SEQUENCE [LARGE SCALE GENOMIC DNA]</scope>
    <source>
        <strain evidence="4">OLB21</strain>
    </source>
</reference>
<dbReference type="InterPro" id="IPR015946">
    <property type="entry name" value="KH_dom-like_a/b"/>
</dbReference>
<comment type="caution">
    <text evidence="4">The sequence shown here is derived from an EMBL/GenBank/DDBJ whole genome shotgun (WGS) entry which is preliminary data.</text>
</comment>
<dbReference type="InterPro" id="IPR009019">
    <property type="entry name" value="KH_sf_prok-type"/>
</dbReference>
<dbReference type="Gene3D" id="3.30.300.20">
    <property type="match status" value="1"/>
</dbReference>
<accession>A0A136KF80</accession>
<evidence type="ECO:0000256" key="1">
    <source>
        <dbReference type="ARBA" id="ARBA00022490"/>
    </source>
</evidence>
<dbReference type="EMBL" id="JYPD01000027">
    <property type="protein sequence ID" value="KXK07983.1"/>
    <property type="molecule type" value="Genomic_DNA"/>
</dbReference>
<dbReference type="PANTHER" id="PTHR34654:SF1">
    <property type="entry name" value="RNA-BINDING PROTEIN KHPA"/>
    <property type="match status" value="1"/>
</dbReference>
<dbReference type="PANTHER" id="PTHR34654">
    <property type="entry name" value="UPF0109 PROTEIN SCO5592"/>
    <property type="match status" value="1"/>
</dbReference>
<dbReference type="STRING" id="1617427.UZ20_WS6002001037"/>
<evidence type="ECO:0000256" key="2">
    <source>
        <dbReference type="ARBA" id="ARBA00022884"/>
    </source>
</evidence>
<keyword evidence="1" id="KW-0963">Cytoplasm</keyword>
<dbReference type="PROSITE" id="PS50084">
    <property type="entry name" value="KH_TYPE_1"/>
    <property type="match status" value="1"/>
</dbReference>
<proteinExistence type="predicted"/>
<sequence>MKEVLHYILANILGNPEALSIDQQVEEDGTIVFVLNMDDADKGLVIGKGGMNIKSIRNIISIIARRENKKVYIKITD</sequence>
<dbReference type="CDD" id="cd22533">
    <property type="entry name" value="KH-II_YlqC-like"/>
    <property type="match status" value="1"/>
</dbReference>
<dbReference type="Pfam" id="PF13083">
    <property type="entry name" value="KH_KhpA-B"/>
    <property type="match status" value="1"/>
</dbReference>
<dbReference type="GO" id="GO:0003723">
    <property type="term" value="F:RNA binding"/>
    <property type="evidence" value="ECO:0007669"/>
    <property type="project" value="UniProtKB-UniRule"/>
</dbReference>
<protein>
    <submittedName>
        <fullName evidence="4">Uncharacterized protein</fullName>
    </submittedName>
</protein>
<evidence type="ECO:0000313" key="5">
    <source>
        <dbReference type="Proteomes" id="UP000070449"/>
    </source>
</evidence>
<name>A0A136KF80_9BACT</name>
<evidence type="ECO:0000313" key="4">
    <source>
        <dbReference type="EMBL" id="KXK07983.1"/>
    </source>
</evidence>
<dbReference type="SUPFAM" id="SSF54814">
    <property type="entry name" value="Prokaryotic type KH domain (KH-domain type II)"/>
    <property type="match status" value="1"/>
</dbReference>
<gene>
    <name evidence="4" type="ORF">UZ20_WS6002001037</name>
</gene>
<keyword evidence="2 3" id="KW-0694">RNA-binding</keyword>
<dbReference type="InterPro" id="IPR020627">
    <property type="entry name" value="KhpA"/>
</dbReference>
<dbReference type="Proteomes" id="UP000070449">
    <property type="component" value="Unassembled WGS sequence"/>
</dbReference>